<reference evidence="3 4" key="1">
    <citation type="submission" date="2021-03" db="EMBL/GenBank/DDBJ databases">
        <title>Comparative Genomics and Metabolomics in the genus Turicibacter.</title>
        <authorList>
            <person name="Maki J."/>
            <person name="Looft T."/>
        </authorList>
    </citation>
    <scope>NUCLEOTIDE SEQUENCE</scope>
    <source>
        <strain evidence="3">ISU324</strain>
        <strain evidence="2 4">MMM721</strain>
    </source>
</reference>
<organism evidence="3 5">
    <name type="scientific">Turicibacter bilis</name>
    <dbReference type="NCBI Taxonomy" id="2735723"/>
    <lineage>
        <taxon>Bacteria</taxon>
        <taxon>Bacillati</taxon>
        <taxon>Bacillota</taxon>
        <taxon>Erysipelotrichia</taxon>
        <taxon>Erysipelotrichales</taxon>
        <taxon>Turicibacteraceae</taxon>
        <taxon>Turicibacter</taxon>
    </lineage>
</organism>
<dbReference type="NCBIfam" id="TIGR02893">
    <property type="entry name" value="spore_yabQ"/>
    <property type="match status" value="1"/>
</dbReference>
<dbReference type="AlphaFoldDB" id="A0A9Q9FGA1"/>
<feature type="transmembrane region" description="Helical" evidence="1">
    <location>
        <begin position="66"/>
        <end position="86"/>
    </location>
</feature>
<dbReference type="Pfam" id="PF09578">
    <property type="entry name" value="Spore_YabQ"/>
    <property type="match status" value="1"/>
</dbReference>
<dbReference type="Proteomes" id="UP001058016">
    <property type="component" value="Chromosome"/>
</dbReference>
<evidence type="ECO:0000313" key="5">
    <source>
        <dbReference type="Proteomes" id="UP001058072"/>
    </source>
</evidence>
<evidence type="ECO:0000313" key="3">
    <source>
        <dbReference type="EMBL" id="UUF09447.1"/>
    </source>
</evidence>
<keyword evidence="4" id="KW-1185">Reference proteome</keyword>
<keyword evidence="1" id="KW-1133">Transmembrane helix</keyword>
<feature type="transmembrane region" description="Helical" evidence="1">
    <location>
        <begin position="6"/>
        <end position="29"/>
    </location>
</feature>
<gene>
    <name evidence="2" type="ORF">J0J69_08230</name>
    <name evidence="3" type="ORF">J0J70_05710</name>
</gene>
<evidence type="ECO:0000313" key="4">
    <source>
        <dbReference type="Proteomes" id="UP001058016"/>
    </source>
</evidence>
<dbReference type="EMBL" id="CP071249">
    <property type="protein sequence ID" value="UUF05100.1"/>
    <property type="molecule type" value="Genomic_DNA"/>
</dbReference>
<dbReference type="Proteomes" id="UP001058072">
    <property type="component" value="Chromosome"/>
</dbReference>
<keyword evidence="1" id="KW-0472">Membrane</keyword>
<dbReference type="EMBL" id="CP071250">
    <property type="protein sequence ID" value="UUF09447.1"/>
    <property type="molecule type" value="Genomic_DNA"/>
</dbReference>
<evidence type="ECO:0000256" key="1">
    <source>
        <dbReference type="SAM" id="Phobius"/>
    </source>
</evidence>
<keyword evidence="1" id="KW-0812">Transmembrane</keyword>
<protein>
    <submittedName>
        <fullName evidence="3">Spore cortex biosynthesis protein YabQ</fullName>
    </submittedName>
</protein>
<name>A0A9Q9FGA1_9FIRM</name>
<accession>A0A9Q9FGA1</accession>
<dbReference type="InterPro" id="IPR019074">
    <property type="entry name" value="YabQ"/>
</dbReference>
<dbReference type="RefSeq" id="WP_055243901.1">
    <property type="nucleotide sequence ID" value="NZ_CP071249.1"/>
</dbReference>
<sequence length="174" mass="20775">MSLSVQFQFMIHVLLYGIFIGVTLDFVCIVKEIFFNYYMQWAIIILYWLIQVPLTFVYIYNVNEGIFHLYILIFLIVGAIIYFKFLKQPLHRDLEMLGESLFTIAHFIKKVVNILVISPIMFIYKLVSDIIMLFLRILKLLFYTPLAKLGKWMSSKKKERRRGKKKTNLNTEEE</sequence>
<feature type="transmembrane region" description="Helical" evidence="1">
    <location>
        <begin position="107"/>
        <end position="124"/>
    </location>
</feature>
<evidence type="ECO:0000313" key="2">
    <source>
        <dbReference type="EMBL" id="UUF05100.1"/>
    </source>
</evidence>
<proteinExistence type="predicted"/>
<feature type="transmembrane region" description="Helical" evidence="1">
    <location>
        <begin position="41"/>
        <end position="60"/>
    </location>
</feature>